<proteinExistence type="predicted"/>
<sequence>MGVPGRPGLPEAGLGGRTVRDELARNFKMEPNLSRQNGLAYLGLLWPGPSWPRLSRSYELLWAGPGWHVGHNIMAQLSPQLVDGWVGPSTVSG</sequence>
<reference evidence="2" key="1">
    <citation type="submission" date="2016-06" db="EMBL/GenBank/DDBJ databases">
        <title>Parallel loss of symbiosis genes in relatives of nitrogen-fixing non-legume Parasponia.</title>
        <authorList>
            <person name="Van Velzen R."/>
            <person name="Holmer R."/>
            <person name="Bu F."/>
            <person name="Rutten L."/>
            <person name="Van Zeijl A."/>
            <person name="Liu W."/>
            <person name="Santuari L."/>
            <person name="Cao Q."/>
            <person name="Sharma T."/>
            <person name="Shen D."/>
            <person name="Roswanjaya Y."/>
            <person name="Wardhani T."/>
            <person name="Kalhor M.S."/>
            <person name="Jansen J."/>
            <person name="Van den Hoogen J."/>
            <person name="Gungor B."/>
            <person name="Hartog M."/>
            <person name="Hontelez J."/>
            <person name="Verver J."/>
            <person name="Yang W.-C."/>
            <person name="Schijlen E."/>
            <person name="Repin R."/>
            <person name="Schilthuizen M."/>
            <person name="Schranz E."/>
            <person name="Heidstra R."/>
            <person name="Miyata K."/>
            <person name="Fedorova E."/>
            <person name="Kohlen W."/>
            <person name="Bisseling T."/>
            <person name="Smit S."/>
            <person name="Geurts R."/>
        </authorList>
    </citation>
    <scope>NUCLEOTIDE SEQUENCE [LARGE SCALE GENOMIC DNA]</scope>
    <source>
        <strain evidence="2">cv. RG33-2</strain>
    </source>
</reference>
<dbReference type="InParanoid" id="A0A2P5BWP7"/>
<keyword evidence="2" id="KW-1185">Reference proteome</keyword>
<organism evidence="1 2">
    <name type="scientific">Trema orientale</name>
    <name type="common">Charcoal tree</name>
    <name type="synonym">Celtis orientalis</name>
    <dbReference type="NCBI Taxonomy" id="63057"/>
    <lineage>
        <taxon>Eukaryota</taxon>
        <taxon>Viridiplantae</taxon>
        <taxon>Streptophyta</taxon>
        <taxon>Embryophyta</taxon>
        <taxon>Tracheophyta</taxon>
        <taxon>Spermatophyta</taxon>
        <taxon>Magnoliopsida</taxon>
        <taxon>eudicotyledons</taxon>
        <taxon>Gunneridae</taxon>
        <taxon>Pentapetalae</taxon>
        <taxon>rosids</taxon>
        <taxon>fabids</taxon>
        <taxon>Rosales</taxon>
        <taxon>Cannabaceae</taxon>
        <taxon>Trema</taxon>
    </lineage>
</organism>
<name>A0A2P5BWP7_TREOI</name>
<accession>A0A2P5BWP7</accession>
<gene>
    <name evidence="1" type="ORF">TorRG33x02_305970</name>
</gene>
<dbReference type="EMBL" id="JXTC01000448">
    <property type="protein sequence ID" value="PON53210.1"/>
    <property type="molecule type" value="Genomic_DNA"/>
</dbReference>
<evidence type="ECO:0000313" key="2">
    <source>
        <dbReference type="Proteomes" id="UP000237000"/>
    </source>
</evidence>
<comment type="caution">
    <text evidence="1">The sequence shown here is derived from an EMBL/GenBank/DDBJ whole genome shotgun (WGS) entry which is preliminary data.</text>
</comment>
<evidence type="ECO:0000313" key="1">
    <source>
        <dbReference type="EMBL" id="PON53210.1"/>
    </source>
</evidence>
<dbReference type="Proteomes" id="UP000237000">
    <property type="component" value="Unassembled WGS sequence"/>
</dbReference>
<protein>
    <submittedName>
        <fullName evidence="1">Uncharacterized protein</fullName>
    </submittedName>
</protein>
<dbReference type="AlphaFoldDB" id="A0A2P5BWP7"/>